<organism evidence="4 5">
    <name type="scientific">Agromyces neolithicus</name>
    <dbReference type="NCBI Taxonomy" id="269420"/>
    <lineage>
        <taxon>Bacteria</taxon>
        <taxon>Bacillati</taxon>
        <taxon>Actinomycetota</taxon>
        <taxon>Actinomycetes</taxon>
        <taxon>Micrococcales</taxon>
        <taxon>Microbacteriaceae</taxon>
        <taxon>Agromyces</taxon>
    </lineage>
</organism>
<dbReference type="Gene3D" id="3.50.50.60">
    <property type="entry name" value="FAD/NAD(P)-binding domain"/>
    <property type="match status" value="2"/>
</dbReference>
<proteinExistence type="predicted"/>
<evidence type="ECO:0000256" key="1">
    <source>
        <dbReference type="SAM" id="MobiDB-lite"/>
    </source>
</evidence>
<reference evidence="4 5" key="1">
    <citation type="journal article" date="2019" name="Int. J. Syst. Evol. Microbiol.">
        <title>The Global Catalogue of Microorganisms (GCM) 10K type strain sequencing project: providing services to taxonomists for standard genome sequencing and annotation.</title>
        <authorList>
            <consortium name="The Broad Institute Genomics Platform"/>
            <consortium name="The Broad Institute Genome Sequencing Center for Infectious Disease"/>
            <person name="Wu L."/>
            <person name="Ma J."/>
        </authorList>
    </citation>
    <scope>NUCLEOTIDE SEQUENCE [LARGE SCALE GENOMIC DNA]</scope>
    <source>
        <strain evidence="4 5">JCM 14322</strain>
    </source>
</reference>
<gene>
    <name evidence="4" type="ORF">GCM10009749_14350</name>
</gene>
<dbReference type="Pfam" id="PF01593">
    <property type="entry name" value="Amino_oxidase"/>
    <property type="match status" value="3"/>
</dbReference>
<dbReference type="EMBL" id="BAAANJ010000004">
    <property type="protein sequence ID" value="GAA1807180.1"/>
    <property type="molecule type" value="Genomic_DNA"/>
</dbReference>
<name>A0ABN2M2W9_9MICO</name>
<dbReference type="PANTHER" id="PTHR10742">
    <property type="entry name" value="FLAVIN MONOAMINE OXIDASE"/>
    <property type="match status" value="1"/>
</dbReference>
<keyword evidence="5" id="KW-1185">Reference proteome</keyword>
<sequence>MDSRAAPGGMARRTFLAASLSGIASVVLASCTGPQPMPTPPPTTSGTATPSPTPTPTPPVEDVPRPTAMRRSRWGADPFARGSFSFDAAGAAPELRETLAEPVGGRVFITGEATDTDAPGSLHGARNSGLRTAATISDIAEPGERIAVIGAGLAGLTAARELVGHGFEVVVLEARDRIGGRIDTVEAGGFDEPIELGAMFVRGATLQAQFAEASVDLHPVAPPTEARTPDGLAVAIPSTGPDAIATAQSWAATQSEARTRDLSLATAIVESGTAASMSKTPDATGVSPADWLAHTIASGVATVTGATANRVSAFATLPGTRPAVDLPEVGSAPEGELATGIAAALEPYAAQLDIAVTSVVTRIVYDERRVSLRLDSGESLNVDRVVVTVPLGVLKTDTLRFSPSLPLLHQRAIARLGVGLVDTVWLRFDSAFWRADDPGPGSSVEVLTVVGETPTVAAWVDAGGPDGEPVLVGLIAATQARRLEALDDPEFEAAVLADLAPFAPGATATG</sequence>
<dbReference type="RefSeq" id="WP_344294905.1">
    <property type="nucleotide sequence ID" value="NZ_BAAANJ010000004.1"/>
</dbReference>
<evidence type="ECO:0000313" key="4">
    <source>
        <dbReference type="EMBL" id="GAA1807180.1"/>
    </source>
</evidence>
<feature type="domain" description="Amine oxidase" evidence="3">
    <location>
        <begin position="338"/>
        <end position="504"/>
    </location>
</feature>
<dbReference type="InterPro" id="IPR002937">
    <property type="entry name" value="Amino_oxidase"/>
</dbReference>
<feature type="signal peptide" evidence="2">
    <location>
        <begin position="1"/>
        <end position="29"/>
    </location>
</feature>
<comment type="caution">
    <text evidence="4">The sequence shown here is derived from an EMBL/GenBank/DDBJ whole genome shotgun (WGS) entry which is preliminary data.</text>
</comment>
<feature type="domain" description="Amine oxidase" evidence="3">
    <location>
        <begin position="61"/>
        <end position="136"/>
    </location>
</feature>
<protein>
    <recommendedName>
        <fullName evidence="3">Amine oxidase domain-containing protein</fullName>
    </recommendedName>
</protein>
<feature type="compositionally biased region" description="Pro residues" evidence="1">
    <location>
        <begin position="51"/>
        <end position="61"/>
    </location>
</feature>
<dbReference type="InterPro" id="IPR050281">
    <property type="entry name" value="Flavin_monoamine_oxidase"/>
</dbReference>
<dbReference type="Proteomes" id="UP001500002">
    <property type="component" value="Unassembled WGS sequence"/>
</dbReference>
<keyword evidence="2" id="KW-0732">Signal</keyword>
<dbReference type="PROSITE" id="PS51257">
    <property type="entry name" value="PROKAR_LIPOPROTEIN"/>
    <property type="match status" value="1"/>
</dbReference>
<dbReference type="InterPro" id="IPR036188">
    <property type="entry name" value="FAD/NAD-bd_sf"/>
</dbReference>
<evidence type="ECO:0000313" key="5">
    <source>
        <dbReference type="Proteomes" id="UP001500002"/>
    </source>
</evidence>
<accession>A0ABN2M2W9</accession>
<feature type="chain" id="PRO_5045077432" description="Amine oxidase domain-containing protein" evidence="2">
    <location>
        <begin position="30"/>
        <end position="510"/>
    </location>
</feature>
<feature type="region of interest" description="Disordered" evidence="1">
    <location>
        <begin position="30"/>
        <end position="70"/>
    </location>
</feature>
<feature type="domain" description="Amine oxidase" evidence="3">
    <location>
        <begin position="153"/>
        <end position="206"/>
    </location>
</feature>
<evidence type="ECO:0000259" key="3">
    <source>
        <dbReference type="Pfam" id="PF01593"/>
    </source>
</evidence>
<dbReference type="SUPFAM" id="SSF51905">
    <property type="entry name" value="FAD/NAD(P)-binding domain"/>
    <property type="match status" value="1"/>
</dbReference>
<dbReference type="PANTHER" id="PTHR10742:SF410">
    <property type="entry name" value="LYSINE-SPECIFIC HISTONE DEMETHYLASE 2"/>
    <property type="match status" value="1"/>
</dbReference>
<dbReference type="PRINTS" id="PR00419">
    <property type="entry name" value="ADXRDTASE"/>
</dbReference>
<evidence type="ECO:0000256" key="2">
    <source>
        <dbReference type="SAM" id="SignalP"/>
    </source>
</evidence>